<evidence type="ECO:0000313" key="4">
    <source>
        <dbReference type="Proteomes" id="UP001206595"/>
    </source>
</evidence>
<dbReference type="AlphaFoldDB" id="A0AAD5E9F1"/>
<dbReference type="InterPro" id="IPR039486">
    <property type="entry name" value="Mug56/Spo71_PH"/>
</dbReference>
<feature type="compositionally biased region" description="Polar residues" evidence="1">
    <location>
        <begin position="218"/>
        <end position="230"/>
    </location>
</feature>
<comment type="caution">
    <text evidence="3">The sequence shown here is derived from an EMBL/GenBank/DDBJ whole genome shotgun (WGS) entry which is preliminary data.</text>
</comment>
<evidence type="ECO:0000256" key="1">
    <source>
        <dbReference type="SAM" id="MobiDB-lite"/>
    </source>
</evidence>
<dbReference type="EMBL" id="MU620926">
    <property type="protein sequence ID" value="KAI8578816.1"/>
    <property type="molecule type" value="Genomic_DNA"/>
</dbReference>
<dbReference type="PROSITE" id="PS50003">
    <property type="entry name" value="PH_DOMAIN"/>
    <property type="match status" value="2"/>
</dbReference>
<feature type="region of interest" description="Disordered" evidence="1">
    <location>
        <begin position="23"/>
        <end position="92"/>
    </location>
</feature>
<gene>
    <name evidence="3" type="ORF">K450DRAFT_245649</name>
</gene>
<protein>
    <recommendedName>
        <fullName evidence="2">PH domain-containing protein</fullName>
    </recommendedName>
</protein>
<sequence>MLRDSEDRLDHLKDAVSYTSLKSNMKSRIQPSITPSTPNAAAPNEVDRKIPSRQPSLSKSRETDVVDGQLTPPDTILATQTKSREDQSDKQLPTIMSDKQFAQILTSEPDQLSSSADDDLHDTSVLVDPRAAIINPSPRPTIDSMQSNDTFFTAVSKDESVEQGQGENEDAIESEDIDYETASTVSSRSTIKQSIHSHETLRTPSPPSRSTSLPVASANKSTSTDDQTPAQAIAQLVRGRTVNSSPSSEHQSRRQPPPSAIEIPESSQTVPRIEEHLASPTSIPSEFMNRNAKSVDLGLLMERPIIERRKRSIRRDGQSSRSPPTSPQDRPRNSIASISAMSTVNDIYIPISPHPYEASDNEELFLKSDTVLCSKSITAYNKEPMMYKASVANRYHRMKGKWREYDLVLTSKRLELTTNKPIGSQGNRIIHCVPFRENNKEYSVHLSLLSNLDYTIKLEHTDSANRNVTTLIIKARTQTQCTEWYMAIYRALPESDKKPITPWTEIFVPDLNIQIRIPLQDEGVVSNQVNVTAQCVEKAAIHLLHNDQTWNELLTNISNSQQFGLCWTIHDRIEWIPLAPKHGQVLQSNFIIGPQSIEQTHTLELRAIEHAPDCVTLRNGETIVEPPAISGFLQRENNYKGKQYSKKSLNSRRVYVCTQQHLLFFVPFYKIDAIDHVEQSPTSMKGSYSARSFTSFQRSSASNLNRRFMEPMTYSSTAHITDQTAHHRALRRKVARNAAIIHNATHLINLLEVVDVRPMTSPGGAGSSSYTNIARFFSNQSTGGVSNSNYANEANCFELEMQNGVVARLQAATIEAMEEWVQSLYQLIQYWKARKQADLATHVAVKQANHKLVPLHDVYHEHGEQPYQETMALFMDEVEEVEEPRTIANSQIWNICSVNGCQSIVKCGPLYVKHAIRRTFSQKYVILGANQTLHYFQYLFRNHMTGQVLPTSTHEHQMAIDLRQTYIYSGRQCLEDKVVYDFERPNRIFADGLVSNDDVKECIFVLWQPKKSTGFFGSNTSRLATKGNLFIFMARSRQEKEEWVWAIQQCIDRASREIVEDPVTSEHNPNEIPIQPLHAQDTNSLYTI</sequence>
<dbReference type="InterPro" id="IPR057379">
    <property type="entry name" value="PH_SPO71"/>
</dbReference>
<dbReference type="Gene3D" id="2.30.29.30">
    <property type="entry name" value="Pleckstrin-homology domain (PH domain)/Phosphotyrosine-binding domain (PTB)"/>
    <property type="match status" value="1"/>
</dbReference>
<dbReference type="InterPro" id="IPR011993">
    <property type="entry name" value="PH-like_dom_sf"/>
</dbReference>
<feature type="region of interest" description="Disordered" evidence="1">
    <location>
        <begin position="308"/>
        <end position="334"/>
    </location>
</feature>
<feature type="domain" description="PH" evidence="2">
    <location>
        <begin position="903"/>
        <end position="1052"/>
    </location>
</feature>
<reference evidence="3" key="2">
    <citation type="journal article" date="2022" name="Proc. Natl. Acad. Sci. U.S.A.">
        <title>Diploid-dominant life cycles characterize the early evolution of Fungi.</title>
        <authorList>
            <person name="Amses K.R."/>
            <person name="Simmons D.R."/>
            <person name="Longcore J.E."/>
            <person name="Mondo S.J."/>
            <person name="Seto K."/>
            <person name="Jeronimo G.H."/>
            <person name="Bonds A.E."/>
            <person name="Quandt C.A."/>
            <person name="Davis W.J."/>
            <person name="Chang Y."/>
            <person name="Federici B.A."/>
            <person name="Kuo A."/>
            <person name="LaButti K."/>
            <person name="Pangilinan J."/>
            <person name="Andreopoulos W."/>
            <person name="Tritt A."/>
            <person name="Riley R."/>
            <person name="Hundley H."/>
            <person name="Johnson J."/>
            <person name="Lipzen A."/>
            <person name="Barry K."/>
            <person name="Lang B.F."/>
            <person name="Cuomo C.A."/>
            <person name="Buchler N.E."/>
            <person name="Grigoriev I.V."/>
            <person name="Spatafora J.W."/>
            <person name="Stajich J.E."/>
            <person name="James T.Y."/>
        </authorList>
    </citation>
    <scope>NUCLEOTIDE SEQUENCE</scope>
    <source>
        <strain evidence="3">AG</strain>
    </source>
</reference>
<feature type="compositionally biased region" description="Acidic residues" evidence="1">
    <location>
        <begin position="167"/>
        <end position="179"/>
    </location>
</feature>
<dbReference type="InterPro" id="IPR001849">
    <property type="entry name" value="PH_domain"/>
</dbReference>
<dbReference type="Pfam" id="PF23207">
    <property type="entry name" value="PH_SPO71"/>
    <property type="match status" value="1"/>
</dbReference>
<dbReference type="RefSeq" id="XP_051443820.1">
    <property type="nucleotide sequence ID" value="XM_051589788.1"/>
</dbReference>
<dbReference type="GO" id="GO:1902657">
    <property type="term" value="P:protein localization to prospore membrane"/>
    <property type="evidence" value="ECO:0007669"/>
    <property type="project" value="InterPro"/>
</dbReference>
<feature type="domain" description="PH" evidence="2">
    <location>
        <begin position="384"/>
        <end position="493"/>
    </location>
</feature>
<reference evidence="3" key="1">
    <citation type="submission" date="2021-06" db="EMBL/GenBank/DDBJ databases">
        <authorList>
            <consortium name="DOE Joint Genome Institute"/>
            <person name="Mondo S.J."/>
            <person name="Amses K.R."/>
            <person name="Simmons D.R."/>
            <person name="Longcore J.E."/>
            <person name="Seto K."/>
            <person name="Alves G.H."/>
            <person name="Bonds A.E."/>
            <person name="Quandt C.A."/>
            <person name="Davis W.J."/>
            <person name="Chang Y."/>
            <person name="Letcher P.M."/>
            <person name="Powell M.J."/>
            <person name="Kuo A."/>
            <person name="Labutti K."/>
            <person name="Pangilinan J."/>
            <person name="Andreopoulos W."/>
            <person name="Tritt A."/>
            <person name="Riley R."/>
            <person name="Hundley H."/>
            <person name="Johnson J."/>
            <person name="Lipzen A."/>
            <person name="Barry K."/>
            <person name="Berbee M.L."/>
            <person name="Buchler N.E."/>
            <person name="Grigoriev I.V."/>
            <person name="Spatafora J.W."/>
            <person name="Stajich J.E."/>
            <person name="James T.Y."/>
        </authorList>
    </citation>
    <scope>NUCLEOTIDE SEQUENCE</scope>
    <source>
        <strain evidence="3">AG</strain>
    </source>
</reference>
<feature type="region of interest" description="Disordered" evidence="1">
    <location>
        <begin position="157"/>
        <end position="271"/>
    </location>
</feature>
<keyword evidence="4" id="KW-1185">Reference proteome</keyword>
<evidence type="ECO:0000313" key="3">
    <source>
        <dbReference type="EMBL" id="KAI8578816.1"/>
    </source>
</evidence>
<organism evidence="3 4">
    <name type="scientific">Umbelopsis ramanniana AG</name>
    <dbReference type="NCBI Taxonomy" id="1314678"/>
    <lineage>
        <taxon>Eukaryota</taxon>
        <taxon>Fungi</taxon>
        <taxon>Fungi incertae sedis</taxon>
        <taxon>Mucoromycota</taxon>
        <taxon>Mucoromycotina</taxon>
        <taxon>Umbelopsidomycetes</taxon>
        <taxon>Umbelopsidales</taxon>
        <taxon>Umbelopsidaceae</taxon>
        <taxon>Umbelopsis</taxon>
    </lineage>
</organism>
<dbReference type="SUPFAM" id="SSF50729">
    <property type="entry name" value="PH domain-like"/>
    <property type="match status" value="3"/>
</dbReference>
<feature type="compositionally biased region" description="Polar residues" evidence="1">
    <location>
        <begin position="23"/>
        <end position="39"/>
    </location>
</feature>
<proteinExistence type="predicted"/>
<evidence type="ECO:0000259" key="2">
    <source>
        <dbReference type="PROSITE" id="PS50003"/>
    </source>
</evidence>
<accession>A0AAD5E9F1</accession>
<feature type="region of interest" description="Disordered" evidence="1">
    <location>
        <begin position="1062"/>
        <end position="1088"/>
    </location>
</feature>
<dbReference type="SMART" id="SM00233">
    <property type="entry name" value="PH"/>
    <property type="match status" value="3"/>
</dbReference>
<feature type="compositionally biased region" description="Polar residues" evidence="1">
    <location>
        <begin position="181"/>
        <end position="194"/>
    </location>
</feature>
<dbReference type="InterPro" id="IPR040345">
    <property type="entry name" value="Mug56/Spo71"/>
</dbReference>
<dbReference type="GeneID" id="75915133"/>
<dbReference type="PANTHER" id="PTHR28076">
    <property type="entry name" value="SPORULATION-SPECIFIC PROTEIN 71"/>
    <property type="match status" value="1"/>
</dbReference>
<name>A0AAD5E9F1_UMBRA</name>
<dbReference type="Proteomes" id="UP001206595">
    <property type="component" value="Unassembled WGS sequence"/>
</dbReference>
<dbReference type="Pfam" id="PF15404">
    <property type="entry name" value="PH_4"/>
    <property type="match status" value="2"/>
</dbReference>
<dbReference type="PANTHER" id="PTHR28076:SF1">
    <property type="entry name" value="PROSPORE MEMBRANE ADAPTER PROTEIN SPO71"/>
    <property type="match status" value="1"/>
</dbReference>